<protein>
    <submittedName>
        <fullName evidence="2">Uncharacterized protein</fullName>
    </submittedName>
</protein>
<keyword evidence="3" id="KW-1185">Reference proteome</keyword>
<proteinExistence type="predicted"/>
<evidence type="ECO:0000313" key="3">
    <source>
        <dbReference type="Proteomes" id="UP000265520"/>
    </source>
</evidence>
<organism evidence="2 3">
    <name type="scientific">Trifolium medium</name>
    <dbReference type="NCBI Taxonomy" id="97028"/>
    <lineage>
        <taxon>Eukaryota</taxon>
        <taxon>Viridiplantae</taxon>
        <taxon>Streptophyta</taxon>
        <taxon>Embryophyta</taxon>
        <taxon>Tracheophyta</taxon>
        <taxon>Spermatophyta</taxon>
        <taxon>Magnoliopsida</taxon>
        <taxon>eudicotyledons</taxon>
        <taxon>Gunneridae</taxon>
        <taxon>Pentapetalae</taxon>
        <taxon>rosids</taxon>
        <taxon>fabids</taxon>
        <taxon>Fabales</taxon>
        <taxon>Fabaceae</taxon>
        <taxon>Papilionoideae</taxon>
        <taxon>50 kb inversion clade</taxon>
        <taxon>NPAAA clade</taxon>
        <taxon>Hologalegina</taxon>
        <taxon>IRL clade</taxon>
        <taxon>Trifolieae</taxon>
        <taxon>Trifolium</taxon>
    </lineage>
</organism>
<evidence type="ECO:0000256" key="1">
    <source>
        <dbReference type="SAM" id="MobiDB-lite"/>
    </source>
</evidence>
<comment type="caution">
    <text evidence="2">The sequence shown here is derived from an EMBL/GenBank/DDBJ whole genome shotgun (WGS) entry which is preliminary data.</text>
</comment>
<dbReference type="Proteomes" id="UP000265520">
    <property type="component" value="Unassembled WGS sequence"/>
</dbReference>
<sequence length="96" mass="10433">MKGKGQDRGKPYDNKGKGNARGGKGTFFVQLSTSKTLKYNRLDSCFSALSFPQVRTLKTPSGLFKVTTPRALSFPRGIALEPGLQRQNIQSLPSAS</sequence>
<name>A0A392RD82_9FABA</name>
<feature type="compositionally biased region" description="Basic and acidic residues" evidence="1">
    <location>
        <begin position="1"/>
        <end position="16"/>
    </location>
</feature>
<reference evidence="2 3" key="1">
    <citation type="journal article" date="2018" name="Front. Plant Sci.">
        <title>Red Clover (Trifolium pratense) and Zigzag Clover (T. medium) - A Picture of Genomic Similarities and Differences.</title>
        <authorList>
            <person name="Dluhosova J."/>
            <person name="Istvanek J."/>
            <person name="Nedelnik J."/>
            <person name="Repkova J."/>
        </authorList>
    </citation>
    <scope>NUCLEOTIDE SEQUENCE [LARGE SCALE GENOMIC DNA]</scope>
    <source>
        <strain evidence="3">cv. 10/8</strain>
        <tissue evidence="2">Leaf</tissue>
    </source>
</reference>
<dbReference type="AlphaFoldDB" id="A0A392RD82"/>
<feature type="region of interest" description="Disordered" evidence="1">
    <location>
        <begin position="1"/>
        <end position="25"/>
    </location>
</feature>
<dbReference type="EMBL" id="LXQA010207534">
    <property type="protein sequence ID" value="MCI33796.1"/>
    <property type="molecule type" value="Genomic_DNA"/>
</dbReference>
<accession>A0A392RD82</accession>
<evidence type="ECO:0000313" key="2">
    <source>
        <dbReference type="EMBL" id="MCI33796.1"/>
    </source>
</evidence>
<feature type="non-terminal residue" evidence="2">
    <location>
        <position position="96"/>
    </location>
</feature>